<dbReference type="Pfam" id="PF00903">
    <property type="entry name" value="Glyoxalase"/>
    <property type="match status" value="1"/>
</dbReference>
<protein>
    <recommendedName>
        <fullName evidence="1">VOC domain-containing protein</fullName>
    </recommendedName>
</protein>
<reference evidence="3" key="1">
    <citation type="journal article" date="2019" name="Int. J. Syst. Evol. Microbiol.">
        <title>The Global Catalogue of Microorganisms (GCM) 10K type strain sequencing project: providing services to taxonomists for standard genome sequencing and annotation.</title>
        <authorList>
            <consortium name="The Broad Institute Genomics Platform"/>
            <consortium name="The Broad Institute Genome Sequencing Center for Infectious Disease"/>
            <person name="Wu L."/>
            <person name="Ma J."/>
        </authorList>
    </citation>
    <scope>NUCLEOTIDE SEQUENCE [LARGE SCALE GENOMIC DNA]</scope>
    <source>
        <strain evidence="3">JCM 30071</strain>
    </source>
</reference>
<feature type="domain" description="VOC" evidence="1">
    <location>
        <begin position="6"/>
        <end position="114"/>
    </location>
</feature>
<evidence type="ECO:0000259" key="1">
    <source>
        <dbReference type="PROSITE" id="PS51819"/>
    </source>
</evidence>
<name>A0ABQ2DWR9_9BACI</name>
<dbReference type="EMBL" id="BMPN01000012">
    <property type="protein sequence ID" value="GGJ76335.1"/>
    <property type="molecule type" value="Genomic_DNA"/>
</dbReference>
<sequence length="114" mass="12751">MGLFERVDTVCLGVSDIGKAKQWYSEMLELKVIFQENNYAVLSSGDSSIPLTIEEGEVAPNNSIYPIFYATNIEEVHKDLSGKGVKLTEIVKEGSNTFFNIFDPDGNRMQVCYC</sequence>
<evidence type="ECO:0000313" key="3">
    <source>
        <dbReference type="Proteomes" id="UP000634435"/>
    </source>
</evidence>
<gene>
    <name evidence="2" type="ORF">GCM10007111_42400</name>
</gene>
<dbReference type="InterPro" id="IPR029068">
    <property type="entry name" value="Glyas_Bleomycin-R_OHBP_Dase"/>
</dbReference>
<proteinExistence type="predicted"/>
<dbReference type="Proteomes" id="UP000634435">
    <property type="component" value="Unassembled WGS sequence"/>
</dbReference>
<dbReference type="Gene3D" id="3.10.180.10">
    <property type="entry name" value="2,3-Dihydroxybiphenyl 1,2-Dioxygenase, domain 1"/>
    <property type="match status" value="1"/>
</dbReference>
<dbReference type="RefSeq" id="WP_188944309.1">
    <property type="nucleotide sequence ID" value="NZ_BMPN01000012.1"/>
</dbReference>
<evidence type="ECO:0000313" key="2">
    <source>
        <dbReference type="EMBL" id="GGJ76335.1"/>
    </source>
</evidence>
<keyword evidence="3" id="KW-1185">Reference proteome</keyword>
<dbReference type="PROSITE" id="PS51819">
    <property type="entry name" value="VOC"/>
    <property type="match status" value="1"/>
</dbReference>
<accession>A0ABQ2DWR9</accession>
<dbReference type="InterPro" id="IPR004360">
    <property type="entry name" value="Glyas_Fos-R_dOase_dom"/>
</dbReference>
<organism evidence="2 3">
    <name type="scientific">Virgibacillus kapii</name>
    <dbReference type="NCBI Taxonomy" id="1638645"/>
    <lineage>
        <taxon>Bacteria</taxon>
        <taxon>Bacillati</taxon>
        <taxon>Bacillota</taxon>
        <taxon>Bacilli</taxon>
        <taxon>Bacillales</taxon>
        <taxon>Bacillaceae</taxon>
        <taxon>Virgibacillus</taxon>
    </lineage>
</organism>
<dbReference type="SUPFAM" id="SSF54593">
    <property type="entry name" value="Glyoxalase/Bleomycin resistance protein/Dihydroxybiphenyl dioxygenase"/>
    <property type="match status" value="1"/>
</dbReference>
<comment type="caution">
    <text evidence="2">The sequence shown here is derived from an EMBL/GenBank/DDBJ whole genome shotgun (WGS) entry which is preliminary data.</text>
</comment>
<dbReference type="InterPro" id="IPR037523">
    <property type="entry name" value="VOC_core"/>
</dbReference>